<keyword evidence="4" id="KW-1003">Cell membrane</keyword>
<sequence>MIIKFFKEHRGWYLLYLLIGIGLVSMFALYQLPLDFILQSLFFTSSLLAIWTVALFFTFQRKQTLLEADLYEENLEALRLPSDLAYLSLLSKEKAATKDTILAYKSRENEQEALIKTWSHQMKVPLAALSLMSQTNQLNQTEVNHQLLRLDNYMANLLNYMKLSNQVSDFRFEKVEVKDLIIELVKKYRSQFLQKEMTVNISGTWQLKSDRKWLSFALSQVVDNAIKYSQTASSIHIHLENGVTISDEGIGILPEDIPRLFEEGFTGYNSREHQKASGFGLYLTKRVLIQLGLSIHITSQIDQGTQVRIWQRNEEK</sequence>
<evidence type="ECO:0000256" key="2">
    <source>
        <dbReference type="ARBA" id="ARBA00004651"/>
    </source>
</evidence>
<evidence type="ECO:0000313" key="15">
    <source>
        <dbReference type="Proteomes" id="UP000188600"/>
    </source>
</evidence>
<comment type="caution">
    <text evidence="13">The sequence shown here is derived from an EMBL/GenBank/DDBJ whole genome shotgun (WGS) entry which is preliminary data.</text>
</comment>
<dbReference type="EMBL" id="MSPT01000015">
    <property type="protein sequence ID" value="ONK26481.1"/>
    <property type="molecule type" value="Genomic_DNA"/>
</dbReference>
<dbReference type="GO" id="GO:0016036">
    <property type="term" value="P:cellular response to phosphate starvation"/>
    <property type="evidence" value="ECO:0007669"/>
    <property type="project" value="TreeGrafter"/>
</dbReference>
<dbReference type="SUPFAM" id="SSF55874">
    <property type="entry name" value="ATPase domain of HSP90 chaperone/DNA topoisomerase II/histidine kinase"/>
    <property type="match status" value="1"/>
</dbReference>
<dbReference type="PANTHER" id="PTHR45453:SF2">
    <property type="entry name" value="HISTIDINE KINASE"/>
    <property type="match status" value="1"/>
</dbReference>
<dbReference type="EC" id="2.7.13.3" evidence="3"/>
<dbReference type="RefSeq" id="WP_076996725.1">
    <property type="nucleotide sequence ID" value="NZ_MSPR01000022.1"/>
</dbReference>
<proteinExistence type="predicted"/>
<evidence type="ECO:0000256" key="6">
    <source>
        <dbReference type="ARBA" id="ARBA00022692"/>
    </source>
</evidence>
<dbReference type="Proteomes" id="UP000188946">
    <property type="component" value="Unassembled WGS sequence"/>
</dbReference>
<dbReference type="InterPro" id="IPR036890">
    <property type="entry name" value="HATPase_C_sf"/>
</dbReference>
<feature type="domain" description="Histidine kinase" evidence="12">
    <location>
        <begin position="117"/>
        <end position="309"/>
    </location>
</feature>
<dbReference type="PROSITE" id="PS50109">
    <property type="entry name" value="HIS_KIN"/>
    <property type="match status" value="1"/>
</dbReference>
<evidence type="ECO:0000256" key="8">
    <source>
        <dbReference type="ARBA" id="ARBA00022989"/>
    </source>
</evidence>
<evidence type="ECO:0000256" key="1">
    <source>
        <dbReference type="ARBA" id="ARBA00000085"/>
    </source>
</evidence>
<dbReference type="GO" id="GO:0004721">
    <property type="term" value="F:phosphoprotein phosphatase activity"/>
    <property type="evidence" value="ECO:0007669"/>
    <property type="project" value="TreeGrafter"/>
</dbReference>
<evidence type="ECO:0000313" key="16">
    <source>
        <dbReference type="Proteomes" id="UP000188946"/>
    </source>
</evidence>
<evidence type="ECO:0000256" key="5">
    <source>
        <dbReference type="ARBA" id="ARBA00022679"/>
    </source>
</evidence>
<dbReference type="Proteomes" id="UP000188600">
    <property type="component" value="Unassembled WGS sequence"/>
</dbReference>
<protein>
    <recommendedName>
        <fullName evidence="3">histidine kinase</fullName>
        <ecNumber evidence="3">2.7.13.3</ecNumber>
    </recommendedName>
</protein>
<comment type="subcellular location">
    <subcellularLocation>
        <location evidence="2">Cell membrane</location>
        <topology evidence="2">Multi-pass membrane protein</topology>
    </subcellularLocation>
</comment>
<evidence type="ECO:0000256" key="9">
    <source>
        <dbReference type="ARBA" id="ARBA00023012"/>
    </source>
</evidence>
<keyword evidence="6 11" id="KW-0812">Transmembrane</keyword>
<dbReference type="GO" id="GO:0005886">
    <property type="term" value="C:plasma membrane"/>
    <property type="evidence" value="ECO:0007669"/>
    <property type="project" value="UniProtKB-SubCell"/>
</dbReference>
<reference evidence="15 16" key="1">
    <citation type="submission" date="2016-12" db="EMBL/GenBank/DDBJ databases">
        <authorList>
            <person name="Gulvik C.A."/>
        </authorList>
    </citation>
    <scope>NUCLEOTIDE SEQUENCE [LARGE SCALE GENOMIC DNA]</scope>
    <source>
        <strain evidence="14 16">12-5202</strain>
        <strain evidence="13 15">12-5291</strain>
    </source>
</reference>
<comment type="catalytic activity">
    <reaction evidence="1">
        <text>ATP + protein L-histidine = ADP + protein N-phospho-L-histidine.</text>
        <dbReference type="EC" id="2.7.13.3"/>
    </reaction>
</comment>
<evidence type="ECO:0000313" key="14">
    <source>
        <dbReference type="EMBL" id="ONK26494.1"/>
    </source>
</evidence>
<dbReference type="Gene3D" id="3.30.565.10">
    <property type="entry name" value="Histidine kinase-like ATPase, C-terminal domain"/>
    <property type="match status" value="1"/>
</dbReference>
<evidence type="ECO:0000256" key="11">
    <source>
        <dbReference type="SAM" id="Phobius"/>
    </source>
</evidence>
<dbReference type="InterPro" id="IPR003594">
    <property type="entry name" value="HATPase_dom"/>
</dbReference>
<name>A0AB36JSA3_9STRE</name>
<dbReference type="InterPro" id="IPR050351">
    <property type="entry name" value="BphY/WalK/GraS-like"/>
</dbReference>
<evidence type="ECO:0000313" key="13">
    <source>
        <dbReference type="EMBL" id="ONK26481.1"/>
    </source>
</evidence>
<feature type="transmembrane region" description="Helical" evidence="11">
    <location>
        <begin position="36"/>
        <end position="57"/>
    </location>
</feature>
<evidence type="ECO:0000256" key="7">
    <source>
        <dbReference type="ARBA" id="ARBA00022777"/>
    </source>
</evidence>
<dbReference type="InterPro" id="IPR005467">
    <property type="entry name" value="His_kinase_dom"/>
</dbReference>
<dbReference type="Pfam" id="PF02518">
    <property type="entry name" value="HATPase_c"/>
    <property type="match status" value="1"/>
</dbReference>
<dbReference type="AlphaFoldDB" id="A0AB36JSA3"/>
<evidence type="ECO:0000256" key="4">
    <source>
        <dbReference type="ARBA" id="ARBA00022475"/>
    </source>
</evidence>
<accession>A0AB36JSA3</accession>
<keyword evidence="10 11" id="KW-0472">Membrane</keyword>
<dbReference type="EMBL" id="MSPR01000022">
    <property type="protein sequence ID" value="ONK26494.1"/>
    <property type="molecule type" value="Genomic_DNA"/>
</dbReference>
<dbReference type="GO" id="GO:0000155">
    <property type="term" value="F:phosphorelay sensor kinase activity"/>
    <property type="evidence" value="ECO:0007669"/>
    <property type="project" value="TreeGrafter"/>
</dbReference>
<keyword evidence="16" id="KW-1185">Reference proteome</keyword>
<keyword evidence="8 11" id="KW-1133">Transmembrane helix</keyword>
<keyword evidence="7 13" id="KW-0418">Kinase</keyword>
<feature type="transmembrane region" description="Helical" evidence="11">
    <location>
        <begin position="12"/>
        <end position="30"/>
    </location>
</feature>
<evidence type="ECO:0000259" key="12">
    <source>
        <dbReference type="PROSITE" id="PS50109"/>
    </source>
</evidence>
<keyword evidence="9" id="KW-0902">Two-component regulatory system</keyword>
<organism evidence="13 15">
    <name type="scientific">Streptococcus azizii</name>
    <dbReference type="NCBI Taxonomy" id="1579424"/>
    <lineage>
        <taxon>Bacteria</taxon>
        <taxon>Bacillati</taxon>
        <taxon>Bacillota</taxon>
        <taxon>Bacilli</taxon>
        <taxon>Lactobacillales</taxon>
        <taxon>Streptococcaceae</taxon>
        <taxon>Streptococcus</taxon>
    </lineage>
</organism>
<evidence type="ECO:0000256" key="3">
    <source>
        <dbReference type="ARBA" id="ARBA00012438"/>
    </source>
</evidence>
<gene>
    <name evidence="14" type="ORF">BVE84_09170</name>
    <name evidence="13" type="ORF">BVE86_07375</name>
</gene>
<dbReference type="SMART" id="SM00387">
    <property type="entry name" value="HATPase_c"/>
    <property type="match status" value="1"/>
</dbReference>
<dbReference type="PANTHER" id="PTHR45453">
    <property type="entry name" value="PHOSPHATE REGULON SENSOR PROTEIN PHOR"/>
    <property type="match status" value="1"/>
</dbReference>
<evidence type="ECO:0000256" key="10">
    <source>
        <dbReference type="ARBA" id="ARBA00023136"/>
    </source>
</evidence>
<keyword evidence="5" id="KW-0808">Transferase</keyword>